<protein>
    <submittedName>
        <fullName evidence="2">Uncharacterized protein</fullName>
    </submittedName>
</protein>
<sequence>NPAKLADCENWPKPTTGKHIQQFLGFVNYWRDNSKSKKHQILTIFTINLLYDTIFNLLILLL</sequence>
<dbReference type="SUPFAM" id="SSF56672">
    <property type="entry name" value="DNA/RNA polymerases"/>
    <property type="match status" value="1"/>
</dbReference>
<evidence type="ECO:0000256" key="1">
    <source>
        <dbReference type="SAM" id="Phobius"/>
    </source>
</evidence>
<dbReference type="Gene3D" id="3.30.70.270">
    <property type="match status" value="1"/>
</dbReference>
<dbReference type="AlphaFoldDB" id="A0A2P6MRN2"/>
<keyword evidence="3" id="KW-1185">Reference proteome</keyword>
<dbReference type="EMBL" id="MDYQ01000466">
    <property type="protein sequence ID" value="PRP74364.1"/>
    <property type="molecule type" value="Genomic_DNA"/>
</dbReference>
<dbReference type="OrthoDB" id="2280012at2759"/>
<reference evidence="2 3" key="1">
    <citation type="journal article" date="2018" name="Genome Biol. Evol.">
        <title>Multiple Roots of Fruiting Body Formation in Amoebozoa.</title>
        <authorList>
            <person name="Hillmann F."/>
            <person name="Forbes G."/>
            <person name="Novohradska S."/>
            <person name="Ferling I."/>
            <person name="Riege K."/>
            <person name="Groth M."/>
            <person name="Westermann M."/>
            <person name="Marz M."/>
            <person name="Spaller T."/>
            <person name="Winckler T."/>
            <person name="Schaap P."/>
            <person name="Glockner G."/>
        </authorList>
    </citation>
    <scope>NUCLEOTIDE SEQUENCE [LARGE SCALE GENOMIC DNA]</scope>
    <source>
        <strain evidence="2 3">Jena</strain>
    </source>
</reference>
<keyword evidence="1" id="KW-0472">Membrane</keyword>
<comment type="caution">
    <text evidence="2">The sequence shown here is derived from an EMBL/GenBank/DDBJ whole genome shotgun (WGS) entry which is preliminary data.</text>
</comment>
<keyword evidence="1" id="KW-1133">Transmembrane helix</keyword>
<accession>A0A2P6MRN2</accession>
<evidence type="ECO:0000313" key="2">
    <source>
        <dbReference type="EMBL" id="PRP74364.1"/>
    </source>
</evidence>
<keyword evidence="1" id="KW-0812">Transmembrane</keyword>
<organism evidence="2 3">
    <name type="scientific">Planoprotostelium fungivorum</name>
    <dbReference type="NCBI Taxonomy" id="1890364"/>
    <lineage>
        <taxon>Eukaryota</taxon>
        <taxon>Amoebozoa</taxon>
        <taxon>Evosea</taxon>
        <taxon>Variosea</taxon>
        <taxon>Cavosteliida</taxon>
        <taxon>Cavosteliaceae</taxon>
        <taxon>Planoprotostelium</taxon>
    </lineage>
</organism>
<proteinExistence type="predicted"/>
<dbReference type="InterPro" id="IPR043502">
    <property type="entry name" value="DNA/RNA_pol_sf"/>
</dbReference>
<dbReference type="Proteomes" id="UP000241769">
    <property type="component" value="Unassembled WGS sequence"/>
</dbReference>
<dbReference type="InterPro" id="IPR043128">
    <property type="entry name" value="Rev_trsase/Diguanyl_cyclase"/>
</dbReference>
<dbReference type="InParanoid" id="A0A2P6MRN2"/>
<feature type="transmembrane region" description="Helical" evidence="1">
    <location>
        <begin position="41"/>
        <end position="61"/>
    </location>
</feature>
<evidence type="ECO:0000313" key="3">
    <source>
        <dbReference type="Proteomes" id="UP000241769"/>
    </source>
</evidence>
<name>A0A2P6MRN2_9EUKA</name>
<feature type="non-terminal residue" evidence="2">
    <location>
        <position position="1"/>
    </location>
</feature>
<gene>
    <name evidence="2" type="ORF">PROFUN_16204</name>
</gene>